<feature type="compositionally biased region" description="Basic and acidic residues" evidence="1">
    <location>
        <begin position="254"/>
        <end position="273"/>
    </location>
</feature>
<keyword evidence="2" id="KW-1185">Reference proteome</keyword>
<name>A0A915PVL2_9BILA</name>
<evidence type="ECO:0000313" key="3">
    <source>
        <dbReference type="WBParaSite" id="sdigi.contig365.g7782.t1"/>
    </source>
</evidence>
<feature type="region of interest" description="Disordered" evidence="1">
    <location>
        <begin position="191"/>
        <end position="279"/>
    </location>
</feature>
<dbReference type="Proteomes" id="UP000887581">
    <property type="component" value="Unplaced"/>
</dbReference>
<proteinExistence type="predicted"/>
<protein>
    <submittedName>
        <fullName evidence="3">Non-structural maintenance of chromosomes element 4</fullName>
    </submittedName>
</protein>
<dbReference type="AlphaFoldDB" id="A0A915PVL2"/>
<accession>A0A915PVL2</accession>
<feature type="compositionally biased region" description="Polar residues" evidence="1">
    <location>
        <begin position="8"/>
        <end position="22"/>
    </location>
</feature>
<feature type="compositionally biased region" description="Polar residues" evidence="1">
    <location>
        <begin position="201"/>
        <end position="212"/>
    </location>
</feature>
<sequence length="279" mass="31688">MRERNGETRSVTGISKELSQSPKNKTTNTEENETTNEIETMNKLLDEMKKESEKRTEIRKFIFDKNFEKKIKTCINMRAEIDAYAAECETIIQSETLITKPVQTATASEIFTILPMEQQLPTIKHFVGACKATHVILPKKNENEQISIEHVDSAGKKMVKGFGEVALTKVGHWSKSAFNFFRIKNISSGKDATVSRKSQKKTSNAGTDNSGQYVKDEEIERPRENLKPPETTTIAPASLKKKKRLKHMYNIGGKTRDERISQRHTETRNEAKINRGKLG</sequence>
<feature type="region of interest" description="Disordered" evidence="1">
    <location>
        <begin position="1"/>
        <end position="39"/>
    </location>
</feature>
<evidence type="ECO:0000313" key="2">
    <source>
        <dbReference type="Proteomes" id="UP000887581"/>
    </source>
</evidence>
<organism evidence="2 3">
    <name type="scientific">Setaria digitata</name>
    <dbReference type="NCBI Taxonomy" id="48799"/>
    <lineage>
        <taxon>Eukaryota</taxon>
        <taxon>Metazoa</taxon>
        <taxon>Ecdysozoa</taxon>
        <taxon>Nematoda</taxon>
        <taxon>Chromadorea</taxon>
        <taxon>Rhabditida</taxon>
        <taxon>Spirurina</taxon>
        <taxon>Spiruromorpha</taxon>
        <taxon>Filarioidea</taxon>
        <taxon>Setariidae</taxon>
        <taxon>Setaria</taxon>
    </lineage>
</organism>
<evidence type="ECO:0000256" key="1">
    <source>
        <dbReference type="SAM" id="MobiDB-lite"/>
    </source>
</evidence>
<reference evidence="3" key="1">
    <citation type="submission" date="2022-11" db="UniProtKB">
        <authorList>
            <consortium name="WormBaseParasite"/>
        </authorList>
    </citation>
    <scope>IDENTIFICATION</scope>
</reference>
<dbReference type="WBParaSite" id="sdigi.contig365.g7782.t1">
    <property type="protein sequence ID" value="sdigi.contig365.g7782.t1"/>
    <property type="gene ID" value="sdigi.contig365.g7782"/>
</dbReference>
<feature type="compositionally biased region" description="Basic and acidic residues" evidence="1">
    <location>
        <begin position="214"/>
        <end position="227"/>
    </location>
</feature>